<sequence length="284" mass="32231">MTDKRWEATVKHARTCKLDKKLHLYFPTSFQQGVVFNVVGKVMGLILERCFFPIDQLSEAQKVDAHKSVVYALEHMEEVLSFDNETCMHDYLTGYGHDHAEPSTSAHNNELAPFDDETLMYASLQLVKASHTGYGHDHVHNNELAVEYPNNCNFEASYFNNGHVQPSSDSLGISSFLSPFGTSSDLNAHGLQDTMSFCADQHLQFLATDNSHQYQSFNLESWGGDLNSFVRSGFRFCTVAKAQRRNTRWAKLSFALQWYSSRKNVVSKSVSSETIHAPKRVRIY</sequence>
<evidence type="ECO:0000313" key="2">
    <source>
        <dbReference type="EMBL" id="PSS07813.1"/>
    </source>
</evidence>
<dbReference type="OrthoDB" id="1533582at2759"/>
<gene>
    <name evidence="2" type="ORF">CEY00_Acc18167</name>
</gene>
<protein>
    <submittedName>
        <fullName evidence="2">Calmodulin-binding protein 60 A like</fullName>
    </submittedName>
</protein>
<feature type="domain" description="Calmodulin binding protein C-terminal" evidence="1">
    <location>
        <begin position="21"/>
        <end position="79"/>
    </location>
</feature>
<name>A0A2R6QGR8_ACTCC</name>
<dbReference type="Gramene" id="PSS07813">
    <property type="protein sequence ID" value="PSS07813"/>
    <property type="gene ID" value="CEY00_Acc18167"/>
</dbReference>
<dbReference type="STRING" id="1590841.A0A2R6QGR8"/>
<dbReference type="InterPro" id="IPR012416">
    <property type="entry name" value="CBP60"/>
</dbReference>
<dbReference type="InParanoid" id="A0A2R6QGR8"/>
<accession>A0A2R6QGR8</accession>
<dbReference type="GO" id="GO:0043565">
    <property type="term" value="F:sequence-specific DNA binding"/>
    <property type="evidence" value="ECO:0007669"/>
    <property type="project" value="TreeGrafter"/>
</dbReference>
<organism evidence="2 3">
    <name type="scientific">Actinidia chinensis var. chinensis</name>
    <name type="common">Chinese soft-hair kiwi</name>
    <dbReference type="NCBI Taxonomy" id="1590841"/>
    <lineage>
        <taxon>Eukaryota</taxon>
        <taxon>Viridiplantae</taxon>
        <taxon>Streptophyta</taxon>
        <taxon>Embryophyta</taxon>
        <taxon>Tracheophyta</taxon>
        <taxon>Spermatophyta</taxon>
        <taxon>Magnoliopsida</taxon>
        <taxon>eudicotyledons</taxon>
        <taxon>Gunneridae</taxon>
        <taxon>Pentapetalae</taxon>
        <taxon>asterids</taxon>
        <taxon>Ericales</taxon>
        <taxon>Actinidiaceae</taxon>
        <taxon>Actinidia</taxon>
    </lineage>
</organism>
<dbReference type="PANTHER" id="PTHR31713">
    <property type="entry name" value="OS02G0177800 PROTEIN"/>
    <property type="match status" value="1"/>
</dbReference>
<dbReference type="Proteomes" id="UP000241394">
    <property type="component" value="Chromosome LG16"/>
</dbReference>
<dbReference type="GO" id="GO:0003700">
    <property type="term" value="F:DNA-binding transcription factor activity"/>
    <property type="evidence" value="ECO:0007669"/>
    <property type="project" value="TreeGrafter"/>
</dbReference>
<dbReference type="InterPro" id="IPR046829">
    <property type="entry name" value="Calmod_bind_C"/>
</dbReference>
<dbReference type="PANTHER" id="PTHR31713:SF14">
    <property type="entry name" value="CALMODULIN-BINDING PROTEIN 60 A"/>
    <property type="match status" value="1"/>
</dbReference>
<evidence type="ECO:0000259" key="1">
    <source>
        <dbReference type="Pfam" id="PF20452"/>
    </source>
</evidence>
<dbReference type="GO" id="GO:0080142">
    <property type="term" value="P:regulation of salicylic acid biosynthetic process"/>
    <property type="evidence" value="ECO:0007669"/>
    <property type="project" value="TreeGrafter"/>
</dbReference>
<evidence type="ECO:0000313" key="3">
    <source>
        <dbReference type="Proteomes" id="UP000241394"/>
    </source>
</evidence>
<dbReference type="GO" id="GO:0005516">
    <property type="term" value="F:calmodulin binding"/>
    <property type="evidence" value="ECO:0007669"/>
    <property type="project" value="InterPro"/>
</dbReference>
<dbReference type="EMBL" id="NKQK01000016">
    <property type="protein sequence ID" value="PSS07813.1"/>
    <property type="molecule type" value="Genomic_DNA"/>
</dbReference>
<dbReference type="Pfam" id="PF20452">
    <property type="entry name" value="Calmod_bind_C"/>
    <property type="match status" value="1"/>
</dbReference>
<reference evidence="3" key="2">
    <citation type="journal article" date="2018" name="BMC Genomics">
        <title>A manually annotated Actinidia chinensis var. chinensis (kiwifruit) genome highlights the challenges associated with draft genomes and gene prediction in plants.</title>
        <authorList>
            <person name="Pilkington S.M."/>
            <person name="Crowhurst R."/>
            <person name="Hilario E."/>
            <person name="Nardozza S."/>
            <person name="Fraser L."/>
            <person name="Peng Y."/>
            <person name="Gunaseelan K."/>
            <person name="Simpson R."/>
            <person name="Tahir J."/>
            <person name="Deroles S.C."/>
            <person name="Templeton K."/>
            <person name="Luo Z."/>
            <person name="Davy M."/>
            <person name="Cheng C."/>
            <person name="McNeilage M."/>
            <person name="Scaglione D."/>
            <person name="Liu Y."/>
            <person name="Zhang Q."/>
            <person name="Datson P."/>
            <person name="De Silva N."/>
            <person name="Gardiner S.E."/>
            <person name="Bassett H."/>
            <person name="Chagne D."/>
            <person name="McCallum J."/>
            <person name="Dzierzon H."/>
            <person name="Deng C."/>
            <person name="Wang Y.Y."/>
            <person name="Barron L."/>
            <person name="Manako K."/>
            <person name="Bowen J."/>
            <person name="Foster T.M."/>
            <person name="Erridge Z.A."/>
            <person name="Tiffin H."/>
            <person name="Waite C.N."/>
            <person name="Davies K.M."/>
            <person name="Grierson E.P."/>
            <person name="Laing W.A."/>
            <person name="Kirk R."/>
            <person name="Chen X."/>
            <person name="Wood M."/>
            <person name="Montefiori M."/>
            <person name="Brummell D.A."/>
            <person name="Schwinn K.E."/>
            <person name="Catanach A."/>
            <person name="Fullerton C."/>
            <person name="Li D."/>
            <person name="Meiyalaghan S."/>
            <person name="Nieuwenhuizen N."/>
            <person name="Read N."/>
            <person name="Prakash R."/>
            <person name="Hunter D."/>
            <person name="Zhang H."/>
            <person name="McKenzie M."/>
            <person name="Knabel M."/>
            <person name="Harris A."/>
            <person name="Allan A.C."/>
            <person name="Gleave A."/>
            <person name="Chen A."/>
            <person name="Janssen B.J."/>
            <person name="Plunkett B."/>
            <person name="Ampomah-Dwamena C."/>
            <person name="Voogd C."/>
            <person name="Leif D."/>
            <person name="Lafferty D."/>
            <person name="Souleyre E.J.F."/>
            <person name="Varkonyi-Gasic E."/>
            <person name="Gambi F."/>
            <person name="Hanley J."/>
            <person name="Yao J.L."/>
            <person name="Cheung J."/>
            <person name="David K.M."/>
            <person name="Warren B."/>
            <person name="Marsh K."/>
            <person name="Snowden K.C."/>
            <person name="Lin-Wang K."/>
            <person name="Brian L."/>
            <person name="Martinez-Sanchez M."/>
            <person name="Wang M."/>
            <person name="Ileperuma N."/>
            <person name="Macnee N."/>
            <person name="Campin R."/>
            <person name="McAtee P."/>
            <person name="Drummond R.S.M."/>
            <person name="Espley R.V."/>
            <person name="Ireland H.S."/>
            <person name="Wu R."/>
            <person name="Atkinson R.G."/>
            <person name="Karunairetnam S."/>
            <person name="Bulley S."/>
            <person name="Chunkath S."/>
            <person name="Hanley Z."/>
            <person name="Storey R."/>
            <person name="Thrimawithana A.H."/>
            <person name="Thomson S."/>
            <person name="David C."/>
            <person name="Testolin R."/>
            <person name="Huang H."/>
            <person name="Hellens R.P."/>
            <person name="Schaffer R.J."/>
        </authorList>
    </citation>
    <scope>NUCLEOTIDE SEQUENCE [LARGE SCALE GENOMIC DNA]</scope>
    <source>
        <strain evidence="3">cv. Red5</strain>
    </source>
</reference>
<comment type="caution">
    <text evidence="2">The sequence shown here is derived from an EMBL/GenBank/DDBJ whole genome shotgun (WGS) entry which is preliminary data.</text>
</comment>
<reference evidence="2 3" key="1">
    <citation type="submission" date="2017-07" db="EMBL/GenBank/DDBJ databases">
        <title>An improved, manually edited Actinidia chinensis var. chinensis (kiwifruit) genome highlights the challenges associated with draft genomes and gene prediction in plants.</title>
        <authorList>
            <person name="Pilkington S."/>
            <person name="Crowhurst R."/>
            <person name="Hilario E."/>
            <person name="Nardozza S."/>
            <person name="Fraser L."/>
            <person name="Peng Y."/>
            <person name="Gunaseelan K."/>
            <person name="Simpson R."/>
            <person name="Tahir J."/>
            <person name="Deroles S."/>
            <person name="Templeton K."/>
            <person name="Luo Z."/>
            <person name="Davy M."/>
            <person name="Cheng C."/>
            <person name="Mcneilage M."/>
            <person name="Scaglione D."/>
            <person name="Liu Y."/>
            <person name="Zhang Q."/>
            <person name="Datson P."/>
            <person name="De Silva N."/>
            <person name="Gardiner S."/>
            <person name="Bassett H."/>
            <person name="Chagne D."/>
            <person name="Mccallum J."/>
            <person name="Dzierzon H."/>
            <person name="Deng C."/>
            <person name="Wang Y.-Y."/>
            <person name="Barron N."/>
            <person name="Manako K."/>
            <person name="Bowen J."/>
            <person name="Foster T."/>
            <person name="Erridge Z."/>
            <person name="Tiffin H."/>
            <person name="Waite C."/>
            <person name="Davies K."/>
            <person name="Grierson E."/>
            <person name="Laing W."/>
            <person name="Kirk R."/>
            <person name="Chen X."/>
            <person name="Wood M."/>
            <person name="Montefiori M."/>
            <person name="Brummell D."/>
            <person name="Schwinn K."/>
            <person name="Catanach A."/>
            <person name="Fullerton C."/>
            <person name="Li D."/>
            <person name="Meiyalaghan S."/>
            <person name="Nieuwenhuizen N."/>
            <person name="Read N."/>
            <person name="Prakash R."/>
            <person name="Hunter D."/>
            <person name="Zhang H."/>
            <person name="Mckenzie M."/>
            <person name="Knabel M."/>
            <person name="Harris A."/>
            <person name="Allan A."/>
            <person name="Chen A."/>
            <person name="Janssen B."/>
            <person name="Plunkett B."/>
            <person name="Dwamena C."/>
            <person name="Voogd C."/>
            <person name="Leif D."/>
            <person name="Lafferty D."/>
            <person name="Souleyre E."/>
            <person name="Varkonyi-Gasic E."/>
            <person name="Gambi F."/>
            <person name="Hanley J."/>
            <person name="Yao J.-L."/>
            <person name="Cheung J."/>
            <person name="David K."/>
            <person name="Warren B."/>
            <person name="Marsh K."/>
            <person name="Snowden K."/>
            <person name="Lin-Wang K."/>
            <person name="Brian L."/>
            <person name="Martinez-Sanchez M."/>
            <person name="Wang M."/>
            <person name="Ileperuma N."/>
            <person name="Macnee N."/>
            <person name="Campin R."/>
            <person name="Mcatee P."/>
            <person name="Drummond R."/>
            <person name="Espley R."/>
            <person name="Ireland H."/>
            <person name="Wu R."/>
            <person name="Atkinson R."/>
            <person name="Karunairetnam S."/>
            <person name="Bulley S."/>
            <person name="Chunkath S."/>
            <person name="Hanley Z."/>
            <person name="Storey R."/>
            <person name="Thrimawithana A."/>
            <person name="Thomson S."/>
            <person name="David C."/>
            <person name="Testolin R."/>
        </authorList>
    </citation>
    <scope>NUCLEOTIDE SEQUENCE [LARGE SCALE GENOMIC DNA]</scope>
    <source>
        <strain evidence="3">cv. Red5</strain>
        <tissue evidence="2">Young leaf</tissue>
    </source>
</reference>
<keyword evidence="3" id="KW-1185">Reference proteome</keyword>
<dbReference type="GO" id="GO:0005634">
    <property type="term" value="C:nucleus"/>
    <property type="evidence" value="ECO:0007669"/>
    <property type="project" value="TreeGrafter"/>
</dbReference>
<proteinExistence type="predicted"/>
<dbReference type="AlphaFoldDB" id="A0A2R6QGR8"/>